<accession>A0A219B279</accession>
<dbReference type="AlphaFoldDB" id="A0A219B279"/>
<evidence type="ECO:0000256" key="1">
    <source>
        <dbReference type="ARBA" id="ARBA00003475"/>
    </source>
</evidence>
<keyword evidence="5 8" id="KW-0812">Transmembrane</keyword>
<dbReference type="InterPro" id="IPR009908">
    <property type="entry name" value="Methylamine_util_MauE"/>
</dbReference>
<proteinExistence type="predicted"/>
<dbReference type="RefSeq" id="WP_088713703.1">
    <property type="nucleotide sequence ID" value="NZ_NFZT01000007.1"/>
</dbReference>
<evidence type="ECO:0000256" key="2">
    <source>
        <dbReference type="ARBA" id="ARBA00004141"/>
    </source>
</evidence>
<dbReference type="EMBL" id="NFZT01000007">
    <property type="protein sequence ID" value="OWV31909.1"/>
    <property type="molecule type" value="Genomic_DNA"/>
</dbReference>
<comment type="function">
    <text evidence="1">May be specifically involved in the processing, transport, and/or maturation of the MADH beta-subunit.</text>
</comment>
<evidence type="ECO:0000256" key="4">
    <source>
        <dbReference type="ARBA" id="ARBA00019078"/>
    </source>
</evidence>
<reference evidence="11" key="1">
    <citation type="submission" date="2017-05" db="EMBL/GenBank/DDBJ databases">
        <authorList>
            <person name="Lin X."/>
        </authorList>
    </citation>
    <scope>NUCLEOTIDE SEQUENCE [LARGE SCALE GENOMIC DNA]</scope>
    <source>
        <strain evidence="11">JLT2012</strain>
    </source>
</reference>
<keyword evidence="11" id="KW-1185">Reference proteome</keyword>
<comment type="subcellular location">
    <subcellularLocation>
        <location evidence="2">Membrane</location>
        <topology evidence="2">Multi-pass membrane protein</topology>
    </subcellularLocation>
</comment>
<evidence type="ECO:0000256" key="8">
    <source>
        <dbReference type="SAM" id="Phobius"/>
    </source>
</evidence>
<sequence>MNSSAEIFALLLSALSYVLALMLLVAAAEKLLAWPAWQSALAAYRLVPGAIFPVAAFVIPATEAAAAVSLMTGARPAGPAAGAALMLLYAAAMAINLKRGRIDLDCGCNPAGRAKPIAWGLVGRNLALAGLFGLAALPLPSVGPWGHMLAAASALAAFAAIRTAAFLADLAPPTATKGPA</sequence>
<feature type="domain" description="Methylamine utilisation protein MauE" evidence="9">
    <location>
        <begin position="10"/>
        <end position="136"/>
    </location>
</feature>
<dbReference type="Pfam" id="PF07291">
    <property type="entry name" value="MauE"/>
    <property type="match status" value="1"/>
</dbReference>
<feature type="transmembrane region" description="Helical" evidence="8">
    <location>
        <begin position="77"/>
        <end position="97"/>
    </location>
</feature>
<evidence type="ECO:0000256" key="7">
    <source>
        <dbReference type="ARBA" id="ARBA00023136"/>
    </source>
</evidence>
<evidence type="ECO:0000256" key="5">
    <source>
        <dbReference type="ARBA" id="ARBA00022692"/>
    </source>
</evidence>
<dbReference type="Proteomes" id="UP000198462">
    <property type="component" value="Unassembled WGS sequence"/>
</dbReference>
<dbReference type="GO" id="GO:0016020">
    <property type="term" value="C:membrane"/>
    <property type="evidence" value="ECO:0007669"/>
    <property type="project" value="UniProtKB-SubCell"/>
</dbReference>
<evidence type="ECO:0000313" key="10">
    <source>
        <dbReference type="EMBL" id="OWV31909.1"/>
    </source>
</evidence>
<feature type="transmembrane region" description="Helical" evidence="8">
    <location>
        <begin position="149"/>
        <end position="168"/>
    </location>
</feature>
<dbReference type="UniPathway" id="UPA00895"/>
<gene>
    <name evidence="10" type="ORF">B5C34_15550</name>
</gene>
<dbReference type="OrthoDB" id="4462029at2"/>
<keyword evidence="6 8" id="KW-1133">Transmembrane helix</keyword>
<evidence type="ECO:0000259" key="9">
    <source>
        <dbReference type="Pfam" id="PF07291"/>
    </source>
</evidence>
<comment type="caution">
    <text evidence="10">The sequence shown here is derived from an EMBL/GenBank/DDBJ whole genome shotgun (WGS) entry which is preliminary data.</text>
</comment>
<evidence type="ECO:0000256" key="6">
    <source>
        <dbReference type="ARBA" id="ARBA00022989"/>
    </source>
</evidence>
<evidence type="ECO:0000313" key="11">
    <source>
        <dbReference type="Proteomes" id="UP000198462"/>
    </source>
</evidence>
<feature type="transmembrane region" description="Helical" evidence="8">
    <location>
        <begin position="117"/>
        <end position="137"/>
    </location>
</feature>
<organism evidence="10 11">
    <name type="scientific">Pacificimonas flava</name>
    <dbReference type="NCBI Taxonomy" id="1234595"/>
    <lineage>
        <taxon>Bacteria</taxon>
        <taxon>Pseudomonadati</taxon>
        <taxon>Pseudomonadota</taxon>
        <taxon>Alphaproteobacteria</taxon>
        <taxon>Sphingomonadales</taxon>
        <taxon>Sphingosinicellaceae</taxon>
        <taxon>Pacificimonas</taxon>
    </lineage>
</organism>
<name>A0A219B279_9SPHN</name>
<comment type="pathway">
    <text evidence="3">One-carbon metabolism; methylamine degradation.</text>
</comment>
<evidence type="ECO:0000256" key="3">
    <source>
        <dbReference type="ARBA" id="ARBA00004856"/>
    </source>
</evidence>
<protein>
    <recommendedName>
        <fullName evidence="4">Methylamine utilization protein MauE</fullName>
    </recommendedName>
</protein>
<keyword evidence="7 8" id="KW-0472">Membrane</keyword>
<dbReference type="GO" id="GO:0030416">
    <property type="term" value="P:methylamine metabolic process"/>
    <property type="evidence" value="ECO:0007669"/>
    <property type="project" value="InterPro"/>
</dbReference>
<feature type="transmembrane region" description="Helical" evidence="8">
    <location>
        <begin position="51"/>
        <end position="70"/>
    </location>
</feature>